<dbReference type="Proteomes" id="UP001299876">
    <property type="component" value="Unassembled WGS sequence"/>
</dbReference>
<evidence type="ECO:0000313" key="2">
    <source>
        <dbReference type="EMBL" id="MCK1789655.1"/>
    </source>
</evidence>
<dbReference type="RefSeq" id="WP_247288993.1">
    <property type="nucleotide sequence ID" value="NZ_JAKNRW010000003.1"/>
</dbReference>
<dbReference type="InterPro" id="IPR025484">
    <property type="entry name" value="DUF4376"/>
</dbReference>
<reference evidence="2 3" key="1">
    <citation type="submission" date="2022-02" db="EMBL/GenBank/DDBJ databases">
        <title>Comparative genomics of the first Antarctic Pseudomonas spp. capable of biotransforming 2,4,6-Trinitrotoluene.</title>
        <authorList>
            <person name="Cabrera M.A."/>
            <person name="Marquez S.L."/>
            <person name="Perez-Donoso J.M."/>
        </authorList>
    </citation>
    <scope>NUCLEOTIDE SEQUENCE [LARGE SCALE GENOMIC DNA]</scope>
    <source>
        <strain evidence="2 3">TNT19</strain>
    </source>
</reference>
<protein>
    <submittedName>
        <fullName evidence="2">Phage tail protein</fullName>
    </submittedName>
</protein>
<proteinExistence type="predicted"/>
<evidence type="ECO:0000313" key="3">
    <source>
        <dbReference type="Proteomes" id="UP001299876"/>
    </source>
</evidence>
<sequence>MDTKIVYQTDHLGIYTGKTVADRSPLEPDVWLIPGGCVEVAPPAIPDKKAAFWDGRRWQLVDSYRGLTAYNIETREPLVIERAGSLPTGYTLEVPGPGQIWGNGHWVDDVPAVIELRYVAQLAAVNMMCLQEITGGFWSAALGDRFFYDSAIEDQLNLTGLILRGLGGGYSCRDESGRSDFRDHSSDQLLQIGNEFTEFKLQRLRKSNELKQALSAARAASDLAALNAVSWESAPV</sequence>
<dbReference type="EMBL" id="JAKNRW010000003">
    <property type="protein sequence ID" value="MCK1789655.1"/>
    <property type="molecule type" value="Genomic_DNA"/>
</dbReference>
<organism evidence="2 3">
    <name type="scientific">Pseudomonas violetae</name>
    <dbReference type="NCBI Taxonomy" id="2915813"/>
    <lineage>
        <taxon>Bacteria</taxon>
        <taxon>Pseudomonadati</taxon>
        <taxon>Pseudomonadota</taxon>
        <taxon>Gammaproteobacteria</taxon>
        <taxon>Pseudomonadales</taxon>
        <taxon>Pseudomonadaceae</taxon>
        <taxon>Pseudomonas</taxon>
    </lineage>
</organism>
<keyword evidence="3" id="KW-1185">Reference proteome</keyword>
<accession>A0ABT0EVC6</accession>
<feature type="domain" description="DUF4376" evidence="1">
    <location>
        <begin position="120"/>
        <end position="220"/>
    </location>
</feature>
<dbReference type="Pfam" id="PF14301">
    <property type="entry name" value="DUF4376"/>
    <property type="match status" value="1"/>
</dbReference>
<name>A0ABT0EVC6_9PSED</name>
<evidence type="ECO:0000259" key="1">
    <source>
        <dbReference type="Pfam" id="PF14301"/>
    </source>
</evidence>
<comment type="caution">
    <text evidence="2">The sequence shown here is derived from an EMBL/GenBank/DDBJ whole genome shotgun (WGS) entry which is preliminary data.</text>
</comment>
<gene>
    <name evidence="2" type="ORF">L9059_05540</name>
</gene>